<organism evidence="2 3">
    <name type="scientific">Adonisia turfae CCMR0081</name>
    <dbReference type="NCBI Taxonomy" id="2292702"/>
    <lineage>
        <taxon>Bacteria</taxon>
        <taxon>Bacillati</taxon>
        <taxon>Cyanobacteriota</taxon>
        <taxon>Adonisia</taxon>
        <taxon>Adonisia turfae</taxon>
    </lineage>
</organism>
<dbReference type="InterPro" id="IPR012427">
    <property type="entry name" value="DUF1622"/>
</dbReference>
<reference evidence="2 3" key="1">
    <citation type="journal article" date="2020" name="Microb. Ecol.">
        <title>Ecogenomics of the Marine Benthic Filamentous Cyanobacterium Adonisia.</title>
        <authorList>
            <person name="Walter J.M."/>
            <person name="Coutinho F.H."/>
            <person name="Leomil L."/>
            <person name="Hargreaves P.I."/>
            <person name="Campeao M.E."/>
            <person name="Vieira V.V."/>
            <person name="Silva B.S."/>
            <person name="Fistarol G.O."/>
            <person name="Salomon P.S."/>
            <person name="Sawabe T."/>
            <person name="Mino S."/>
            <person name="Hosokawa M."/>
            <person name="Miyashita H."/>
            <person name="Maruyama F."/>
            <person name="van Verk M.C."/>
            <person name="Dutilh B.E."/>
            <person name="Thompson C.C."/>
            <person name="Thompson F.L."/>
        </authorList>
    </citation>
    <scope>NUCLEOTIDE SEQUENCE [LARGE SCALE GENOMIC DNA]</scope>
    <source>
        <strain evidence="2 3">CCMR0081</strain>
    </source>
</reference>
<name>A0A6M0RYJ0_9CYAN</name>
<keyword evidence="1" id="KW-0812">Transmembrane</keyword>
<accession>A0A6M0RYJ0</accession>
<sequence length="142" mass="15787">MDVLTHFVENFEATIGLFAYSLKVCFEAISIGTILFGLITSGRLAFLLLRRPNTYHYTRVRARFGRALALALEFQLAADILATAVFPSFESLGQLAILAVIRTGLNFFLTRELEELHRLEEAVLVRSSADNLSTSSEKLSTS</sequence>
<evidence type="ECO:0000313" key="2">
    <source>
        <dbReference type="EMBL" id="NEZ60772.1"/>
    </source>
</evidence>
<proteinExistence type="predicted"/>
<comment type="caution">
    <text evidence="2">The sequence shown here is derived from an EMBL/GenBank/DDBJ whole genome shotgun (WGS) entry which is preliminary data.</text>
</comment>
<dbReference type="Pfam" id="PF07784">
    <property type="entry name" value="DUF1622"/>
    <property type="match status" value="1"/>
</dbReference>
<evidence type="ECO:0000313" key="3">
    <source>
        <dbReference type="Proteomes" id="UP000481033"/>
    </source>
</evidence>
<keyword evidence="1" id="KW-1133">Transmembrane helix</keyword>
<dbReference type="Proteomes" id="UP000481033">
    <property type="component" value="Unassembled WGS sequence"/>
</dbReference>
<dbReference type="EMBL" id="QXHD01000004">
    <property type="protein sequence ID" value="NEZ60772.1"/>
    <property type="molecule type" value="Genomic_DNA"/>
</dbReference>
<protein>
    <submittedName>
        <fullName evidence="2">DUF1622 domain-containing protein</fullName>
    </submittedName>
</protein>
<feature type="transmembrane region" description="Helical" evidence="1">
    <location>
        <begin position="20"/>
        <end position="46"/>
    </location>
</feature>
<dbReference type="RefSeq" id="WP_163665342.1">
    <property type="nucleotide sequence ID" value="NZ_QXHD01000004.1"/>
</dbReference>
<keyword evidence="1" id="KW-0472">Membrane</keyword>
<keyword evidence="3" id="KW-1185">Reference proteome</keyword>
<dbReference type="AlphaFoldDB" id="A0A6M0RYJ0"/>
<evidence type="ECO:0000256" key="1">
    <source>
        <dbReference type="SAM" id="Phobius"/>
    </source>
</evidence>
<dbReference type="PANTHER" id="PTHR38468:SF1">
    <property type="entry name" value="SLL0939 PROTEIN"/>
    <property type="match status" value="1"/>
</dbReference>
<gene>
    <name evidence="2" type="ORF">DXZ20_35065</name>
</gene>
<dbReference type="PANTHER" id="PTHR38468">
    <property type="entry name" value="SLL0939 PROTEIN"/>
    <property type="match status" value="1"/>
</dbReference>